<feature type="transmembrane region" description="Helical" evidence="1">
    <location>
        <begin position="264"/>
        <end position="285"/>
    </location>
</feature>
<feature type="transmembrane region" description="Helical" evidence="1">
    <location>
        <begin position="319"/>
        <end position="337"/>
    </location>
</feature>
<feature type="transmembrane region" description="Helical" evidence="1">
    <location>
        <begin position="163"/>
        <end position="190"/>
    </location>
</feature>
<organism evidence="2 3">
    <name type="scientific">Talaromyces marneffei (strain ATCC 18224 / CBS 334.59 / QM 7333)</name>
    <name type="common">Penicillium marneffei</name>
    <dbReference type="NCBI Taxonomy" id="441960"/>
    <lineage>
        <taxon>Eukaryota</taxon>
        <taxon>Fungi</taxon>
        <taxon>Dikarya</taxon>
        <taxon>Ascomycota</taxon>
        <taxon>Pezizomycotina</taxon>
        <taxon>Eurotiomycetes</taxon>
        <taxon>Eurotiomycetidae</taxon>
        <taxon>Eurotiales</taxon>
        <taxon>Trichocomaceae</taxon>
        <taxon>Talaromyces</taxon>
        <taxon>Talaromyces sect. Talaromyces</taxon>
    </lineage>
</organism>
<sequence>MDDSRYKLVDSLYGPGTVGAWLLTLCAVSISWTFNKSSRHKDTISVDFVAALLLPLIAAGHLVFLLIRLPVSLAEIITARAVELQQYESAIEAPLNICETFSVVALFWAILCGPWWHNIMKLKRLGLVVITGLFSWAMENVMFAMATMKGINARETTLSRPYLFLVTTIVASTWACLVICVLVGSLTWVISSINARRAQNKDGRQDTADEKRTEWIMSIAHLKASKKESNNLTQEAIDHMNAQLERATQTSDRHSEIRFRSLEMMTFVGLFFAPLSAILSLISTFDSFSAMRKNSSALYSGRFLLIPQSDVSMSNLDQIAALVGGVIVLLAAIRSAYHSKEDNKSASPKYSRHEWNFGLIMNKYKEEIPRNRSRSDIGS</sequence>
<evidence type="ECO:0000313" key="2">
    <source>
        <dbReference type="EMBL" id="EEA22119.1"/>
    </source>
</evidence>
<proteinExistence type="predicted"/>
<protein>
    <submittedName>
        <fullName evidence="2">Uncharacterized protein</fullName>
    </submittedName>
</protein>
<evidence type="ECO:0000313" key="3">
    <source>
        <dbReference type="Proteomes" id="UP000001294"/>
    </source>
</evidence>
<dbReference type="Proteomes" id="UP000001294">
    <property type="component" value="Unassembled WGS sequence"/>
</dbReference>
<feature type="transmembrane region" description="Helical" evidence="1">
    <location>
        <begin position="46"/>
        <end position="67"/>
    </location>
</feature>
<keyword evidence="1" id="KW-1133">Transmembrane helix</keyword>
<accession>B6QLZ2</accession>
<keyword evidence="3" id="KW-1185">Reference proteome</keyword>
<feature type="transmembrane region" description="Helical" evidence="1">
    <location>
        <begin position="12"/>
        <end position="34"/>
    </location>
</feature>
<name>B6QLZ2_TALMQ</name>
<evidence type="ECO:0000256" key="1">
    <source>
        <dbReference type="SAM" id="Phobius"/>
    </source>
</evidence>
<reference evidence="3" key="1">
    <citation type="journal article" date="2015" name="Genome Announc.">
        <title>Genome sequence of the AIDS-associated pathogen Penicillium marneffei (ATCC18224) and its near taxonomic relative Talaromyces stipitatus (ATCC10500).</title>
        <authorList>
            <person name="Nierman W.C."/>
            <person name="Fedorova-Abrams N.D."/>
            <person name="Andrianopoulos A."/>
        </authorList>
    </citation>
    <scope>NUCLEOTIDE SEQUENCE [LARGE SCALE GENOMIC DNA]</scope>
    <source>
        <strain evidence="3">ATCC 18224 / CBS 334.59 / QM 7333</strain>
    </source>
</reference>
<keyword evidence="1" id="KW-0812">Transmembrane</keyword>
<dbReference type="EMBL" id="DS995903">
    <property type="protein sequence ID" value="EEA22119.1"/>
    <property type="molecule type" value="Genomic_DNA"/>
</dbReference>
<dbReference type="STRING" id="441960.B6QLZ2"/>
<feature type="transmembrane region" description="Helical" evidence="1">
    <location>
        <begin position="125"/>
        <end position="143"/>
    </location>
</feature>
<keyword evidence="1" id="KW-0472">Membrane</keyword>
<dbReference type="AlphaFoldDB" id="B6QLZ2"/>
<gene>
    <name evidence="2" type="ORF">PMAA_058990</name>
</gene>
<dbReference type="HOGENOM" id="CLU_068498_0_0_1"/>
<dbReference type="VEuPathDB" id="FungiDB:PMAA_058990"/>